<sequence length="263" mass="27766">MPADRTGAARPWRGAPAVTLAAETMGVTVGVATDRPAGVRRALRVVLPAVAVVLSLPLASAVHRARPAAYGDRVTVHAPAGKGDLPPRLRTGPAVQAYEPDTGERRWTYARSGRTPVHVLLTSGRAVTLWNDGVVTGTDPRSASVRWHRAVPEVAGWLASHSGHRGAGVLQPLGPGGRMLAVVTPRRVAAYRLHDGDLRWVMPAHRGCSFEPSRSVRLGGYAMIAQPCGDPGASWPVQVVAIGEDGKVSAERGGRPPRPPLPR</sequence>
<evidence type="ECO:0000259" key="1">
    <source>
        <dbReference type="Pfam" id="PF13360"/>
    </source>
</evidence>
<name>A0A917ZEB8_9ACTN</name>
<dbReference type="Proteomes" id="UP000641932">
    <property type="component" value="Unassembled WGS sequence"/>
</dbReference>
<dbReference type="InterPro" id="IPR015943">
    <property type="entry name" value="WD40/YVTN_repeat-like_dom_sf"/>
</dbReference>
<organism evidence="2 3">
    <name type="scientific">Wenjunlia tyrosinilytica</name>
    <dbReference type="NCBI Taxonomy" id="1544741"/>
    <lineage>
        <taxon>Bacteria</taxon>
        <taxon>Bacillati</taxon>
        <taxon>Actinomycetota</taxon>
        <taxon>Actinomycetes</taxon>
        <taxon>Kitasatosporales</taxon>
        <taxon>Streptomycetaceae</taxon>
        <taxon>Wenjunlia</taxon>
    </lineage>
</organism>
<dbReference type="InterPro" id="IPR002372">
    <property type="entry name" value="PQQ_rpt_dom"/>
</dbReference>
<feature type="domain" description="Pyrrolo-quinoline quinone repeat" evidence="1">
    <location>
        <begin position="53"/>
        <end position="153"/>
    </location>
</feature>
<dbReference type="Pfam" id="PF13360">
    <property type="entry name" value="PQQ_2"/>
    <property type="match status" value="1"/>
</dbReference>
<dbReference type="SUPFAM" id="SSF50998">
    <property type="entry name" value="Quinoprotein alcohol dehydrogenase-like"/>
    <property type="match status" value="1"/>
</dbReference>
<reference evidence="2" key="1">
    <citation type="journal article" date="2014" name="Int. J. Syst. Evol. Microbiol.">
        <title>Complete genome sequence of Corynebacterium casei LMG S-19264T (=DSM 44701T), isolated from a smear-ripened cheese.</title>
        <authorList>
            <consortium name="US DOE Joint Genome Institute (JGI-PGF)"/>
            <person name="Walter F."/>
            <person name="Albersmeier A."/>
            <person name="Kalinowski J."/>
            <person name="Ruckert C."/>
        </authorList>
    </citation>
    <scope>NUCLEOTIDE SEQUENCE</scope>
    <source>
        <strain evidence="2">CGMCC 4.7201</strain>
    </source>
</reference>
<keyword evidence="3" id="KW-1185">Reference proteome</keyword>
<comment type="caution">
    <text evidence="2">The sequence shown here is derived from an EMBL/GenBank/DDBJ whole genome shotgun (WGS) entry which is preliminary data.</text>
</comment>
<gene>
    <name evidence="2" type="ORF">GCM10012280_05020</name>
</gene>
<proteinExistence type="predicted"/>
<dbReference type="EMBL" id="BMMS01000002">
    <property type="protein sequence ID" value="GGO81248.1"/>
    <property type="molecule type" value="Genomic_DNA"/>
</dbReference>
<protein>
    <recommendedName>
        <fullName evidence="1">Pyrrolo-quinoline quinone repeat domain-containing protein</fullName>
    </recommendedName>
</protein>
<reference evidence="2" key="2">
    <citation type="submission" date="2020-09" db="EMBL/GenBank/DDBJ databases">
        <authorList>
            <person name="Sun Q."/>
            <person name="Zhou Y."/>
        </authorList>
    </citation>
    <scope>NUCLEOTIDE SEQUENCE</scope>
    <source>
        <strain evidence="2">CGMCC 4.7201</strain>
    </source>
</reference>
<dbReference type="InterPro" id="IPR011047">
    <property type="entry name" value="Quinoprotein_ADH-like_sf"/>
</dbReference>
<evidence type="ECO:0000313" key="3">
    <source>
        <dbReference type="Proteomes" id="UP000641932"/>
    </source>
</evidence>
<accession>A0A917ZEB8</accession>
<dbReference type="Gene3D" id="2.130.10.10">
    <property type="entry name" value="YVTN repeat-like/Quinoprotein amine dehydrogenase"/>
    <property type="match status" value="1"/>
</dbReference>
<evidence type="ECO:0000313" key="2">
    <source>
        <dbReference type="EMBL" id="GGO81248.1"/>
    </source>
</evidence>
<dbReference type="AlphaFoldDB" id="A0A917ZEB8"/>